<evidence type="ECO:0000313" key="2">
    <source>
        <dbReference type="EMBL" id="MBC2593492.1"/>
    </source>
</evidence>
<keyword evidence="3" id="KW-1185">Reference proteome</keyword>
<dbReference type="RefSeq" id="WP_185674494.1">
    <property type="nucleotide sequence ID" value="NZ_JACHVB010000013.1"/>
</dbReference>
<evidence type="ECO:0000259" key="1">
    <source>
        <dbReference type="Pfam" id="PF13472"/>
    </source>
</evidence>
<feature type="domain" description="SGNH hydrolase-type esterase" evidence="1">
    <location>
        <begin position="159"/>
        <end position="318"/>
    </location>
</feature>
<organism evidence="2 3">
    <name type="scientific">Ruficoccus amylovorans</name>
    <dbReference type="NCBI Taxonomy" id="1804625"/>
    <lineage>
        <taxon>Bacteria</taxon>
        <taxon>Pseudomonadati</taxon>
        <taxon>Verrucomicrobiota</taxon>
        <taxon>Opitutia</taxon>
        <taxon>Puniceicoccales</taxon>
        <taxon>Cerasicoccaceae</taxon>
        <taxon>Ruficoccus</taxon>
    </lineage>
</organism>
<dbReference type="Pfam" id="PF13472">
    <property type="entry name" value="Lipase_GDSL_2"/>
    <property type="match status" value="1"/>
</dbReference>
<evidence type="ECO:0000313" key="3">
    <source>
        <dbReference type="Proteomes" id="UP000546464"/>
    </source>
</evidence>
<dbReference type="InterPro" id="IPR036514">
    <property type="entry name" value="SGNH_hydro_sf"/>
</dbReference>
<dbReference type="GO" id="GO:0016788">
    <property type="term" value="F:hydrolase activity, acting on ester bonds"/>
    <property type="evidence" value="ECO:0007669"/>
    <property type="project" value="UniProtKB-ARBA"/>
</dbReference>
<dbReference type="Proteomes" id="UP000546464">
    <property type="component" value="Unassembled WGS sequence"/>
</dbReference>
<name>A0A842HAQ0_9BACT</name>
<comment type="caution">
    <text evidence="2">The sequence shown here is derived from an EMBL/GenBank/DDBJ whole genome shotgun (WGS) entry which is preliminary data.</text>
</comment>
<accession>A0A842HAQ0</accession>
<proteinExistence type="predicted"/>
<dbReference type="EMBL" id="JACHVB010000013">
    <property type="protein sequence ID" value="MBC2593492.1"/>
    <property type="molecule type" value="Genomic_DNA"/>
</dbReference>
<dbReference type="SUPFAM" id="SSF52266">
    <property type="entry name" value="SGNH hydrolase"/>
    <property type="match status" value="1"/>
</dbReference>
<dbReference type="InterPro" id="IPR013830">
    <property type="entry name" value="SGNH_hydro"/>
</dbReference>
<sequence>MNRLSPDHLSFHNVAEFRAQQAGGWLLQRVPEDVRARLNPIAQQRMQEPYGVEVRFVPQDWTRPVRLTFRSLGKETELWPFWGMFAERFPRKIGPEPTTLEFVMHERMREIGPERFADHAFKPWVCRLLMRGDPVLFIEGEGDVRLPRQGEVPRVRLLAYGTSITQGIGASHQHACYVNQVCRELGWDVVNLGSGGSALCEEAVSDYMAAMSGWDVALLCVSVNMVGHGIPAEEFERRVRYMLERLTARRRPILCLSVVPHFGDLGESPRRALAGSYREVLSRLCGRYARVQYLSGERVLTDYADLLDDLIHPSDYGMTKIARGLAPVLRSLLA</sequence>
<protein>
    <recommendedName>
        <fullName evidence="1">SGNH hydrolase-type esterase domain-containing protein</fullName>
    </recommendedName>
</protein>
<dbReference type="AlphaFoldDB" id="A0A842HAQ0"/>
<reference evidence="2 3" key="1">
    <citation type="submission" date="2020-07" db="EMBL/GenBank/DDBJ databases">
        <authorList>
            <person name="Feng X."/>
        </authorList>
    </citation>
    <scope>NUCLEOTIDE SEQUENCE [LARGE SCALE GENOMIC DNA]</scope>
    <source>
        <strain evidence="2 3">JCM31066</strain>
    </source>
</reference>
<gene>
    <name evidence="2" type="ORF">H5P28_04380</name>
</gene>
<dbReference type="Gene3D" id="3.40.50.1110">
    <property type="entry name" value="SGNH hydrolase"/>
    <property type="match status" value="1"/>
</dbReference>